<organism evidence="1 2">
    <name type="scientific">Paenibacillus rhizosphaerae</name>
    <dbReference type="NCBI Taxonomy" id="297318"/>
    <lineage>
        <taxon>Bacteria</taxon>
        <taxon>Bacillati</taxon>
        <taxon>Bacillota</taxon>
        <taxon>Bacilli</taxon>
        <taxon>Bacillales</taxon>
        <taxon>Paenibacillaceae</taxon>
        <taxon>Paenibacillus</taxon>
    </lineage>
</organism>
<evidence type="ECO:0000313" key="1">
    <source>
        <dbReference type="EMBL" id="OMF51944.1"/>
    </source>
</evidence>
<evidence type="ECO:0000313" key="2">
    <source>
        <dbReference type="Proteomes" id="UP000187172"/>
    </source>
</evidence>
<keyword evidence="2" id="KW-1185">Reference proteome</keyword>
<accession>A0A1R1EJE0</accession>
<dbReference type="STRING" id="297318.BK138_24245"/>
<dbReference type="Proteomes" id="UP000187172">
    <property type="component" value="Unassembled WGS sequence"/>
</dbReference>
<comment type="caution">
    <text evidence="1">The sequence shown here is derived from an EMBL/GenBank/DDBJ whole genome shotgun (WGS) entry which is preliminary data.</text>
</comment>
<name>A0A1R1EJE0_9BACL</name>
<proteinExistence type="predicted"/>
<protein>
    <submittedName>
        <fullName evidence="1">Uncharacterized protein</fullName>
    </submittedName>
</protein>
<dbReference type="AlphaFoldDB" id="A0A1R1EJE0"/>
<reference evidence="1 2" key="1">
    <citation type="submission" date="2016-11" db="EMBL/GenBank/DDBJ databases">
        <title>Paenibacillus species isolates.</title>
        <authorList>
            <person name="Beno S.M."/>
        </authorList>
    </citation>
    <scope>NUCLEOTIDE SEQUENCE [LARGE SCALE GENOMIC DNA]</scope>
    <source>
        <strain evidence="1 2">FSL R5-0378</strain>
    </source>
</reference>
<sequence length="81" mass="9557">MKWQEVQQIFPNQFVKFEILHSEEKDCQEIIDDVAVIGPIRDEEATEELLNSKGKTLVYHTSKDQVIVKIRKNVGLRRYLK</sequence>
<dbReference type="RefSeq" id="WP_076173370.1">
    <property type="nucleotide sequence ID" value="NZ_MRTP01000008.1"/>
</dbReference>
<dbReference type="EMBL" id="MRTP01000008">
    <property type="protein sequence ID" value="OMF51944.1"/>
    <property type="molecule type" value="Genomic_DNA"/>
</dbReference>
<gene>
    <name evidence="1" type="ORF">BK138_24245</name>
</gene>